<feature type="compositionally biased region" description="Low complexity" evidence="1">
    <location>
        <begin position="99"/>
        <end position="114"/>
    </location>
</feature>
<reference evidence="2 3" key="1">
    <citation type="submission" date="2024-09" db="EMBL/GenBank/DDBJ databases">
        <title>Rethinking Asexuality: The Enigmatic Case of Functional Sexual Genes in Lepraria (Stereocaulaceae).</title>
        <authorList>
            <person name="Doellman M."/>
            <person name="Sun Y."/>
            <person name="Barcenas-Pena A."/>
            <person name="Lumbsch H.T."/>
            <person name="Grewe F."/>
        </authorList>
    </citation>
    <scope>NUCLEOTIDE SEQUENCE [LARGE SCALE GENOMIC DNA]</scope>
    <source>
        <strain evidence="2 3">Grewe 0041</strain>
    </source>
</reference>
<evidence type="ECO:0000313" key="2">
    <source>
        <dbReference type="EMBL" id="KAL2053307.1"/>
    </source>
</evidence>
<name>A0ABR4B620_9LECA</name>
<feature type="region of interest" description="Disordered" evidence="1">
    <location>
        <begin position="99"/>
        <end position="129"/>
    </location>
</feature>
<feature type="compositionally biased region" description="Polar residues" evidence="1">
    <location>
        <begin position="115"/>
        <end position="126"/>
    </location>
</feature>
<evidence type="ECO:0000313" key="3">
    <source>
        <dbReference type="Proteomes" id="UP001590951"/>
    </source>
</evidence>
<organism evidence="2 3">
    <name type="scientific">Lepraria finkii</name>
    <dbReference type="NCBI Taxonomy" id="1340010"/>
    <lineage>
        <taxon>Eukaryota</taxon>
        <taxon>Fungi</taxon>
        <taxon>Dikarya</taxon>
        <taxon>Ascomycota</taxon>
        <taxon>Pezizomycotina</taxon>
        <taxon>Lecanoromycetes</taxon>
        <taxon>OSLEUM clade</taxon>
        <taxon>Lecanoromycetidae</taxon>
        <taxon>Lecanorales</taxon>
        <taxon>Lecanorineae</taxon>
        <taxon>Stereocaulaceae</taxon>
        <taxon>Lepraria</taxon>
    </lineage>
</organism>
<protein>
    <submittedName>
        <fullName evidence="2">Uncharacterized protein</fullName>
    </submittedName>
</protein>
<dbReference type="Proteomes" id="UP001590951">
    <property type="component" value="Unassembled WGS sequence"/>
</dbReference>
<sequence length="342" mass="36647">MIENARATKPGGFFFYRQDFTPIPQTALIMIHNIRGLVITWQQLDTVLFDVLQFAEGKAGFGTMASGTSLTNVEKRAAPPAGSSTVSFVNNAILQQANTTDSSSASSTATKSISLHPTNTTTTGDQLNPFPIPNTPITLDFNNLPNPIPAARVADLWAGPQCVIQAHVALHPNDPINPSSFFYQLGYSGSRELISIVLHPEPGYHVTWLQLQQILLGVQIVMTGRGTTSHLLALEITVIVLGLGRVANGLLRYFDKAETITSYAADKRRFGDIMSSGPSPSTPNIVESRAATPATIETADSGNDAITLQQANTTVSISTALDLTIDLSLPPTNATHQRLRGT</sequence>
<accession>A0ABR4B620</accession>
<gene>
    <name evidence="2" type="ORF">ABVK25_006300</name>
</gene>
<proteinExistence type="predicted"/>
<dbReference type="EMBL" id="JBHFEH010000021">
    <property type="protein sequence ID" value="KAL2053307.1"/>
    <property type="molecule type" value="Genomic_DNA"/>
</dbReference>
<evidence type="ECO:0000256" key="1">
    <source>
        <dbReference type="SAM" id="MobiDB-lite"/>
    </source>
</evidence>
<keyword evidence="3" id="KW-1185">Reference proteome</keyword>
<comment type="caution">
    <text evidence="2">The sequence shown here is derived from an EMBL/GenBank/DDBJ whole genome shotgun (WGS) entry which is preliminary data.</text>
</comment>